<evidence type="ECO:0000313" key="1">
    <source>
        <dbReference type="EMBL" id="KAJ4722769.1"/>
    </source>
</evidence>
<keyword evidence="2" id="KW-1185">Reference proteome</keyword>
<comment type="caution">
    <text evidence="1">The sequence shown here is derived from an EMBL/GenBank/DDBJ whole genome shotgun (WGS) entry which is preliminary data.</text>
</comment>
<evidence type="ECO:0000313" key="2">
    <source>
        <dbReference type="Proteomes" id="UP001164539"/>
    </source>
</evidence>
<reference evidence="1 2" key="1">
    <citation type="journal article" date="2023" name="Science">
        <title>Complex scaffold remodeling in plant triterpene biosynthesis.</title>
        <authorList>
            <person name="De La Pena R."/>
            <person name="Hodgson H."/>
            <person name="Liu J.C."/>
            <person name="Stephenson M.J."/>
            <person name="Martin A.C."/>
            <person name="Owen C."/>
            <person name="Harkess A."/>
            <person name="Leebens-Mack J."/>
            <person name="Jimenez L.E."/>
            <person name="Osbourn A."/>
            <person name="Sattely E.S."/>
        </authorList>
    </citation>
    <scope>NUCLEOTIDE SEQUENCE [LARGE SCALE GENOMIC DNA]</scope>
    <source>
        <strain evidence="2">cv. JPN11</strain>
        <tissue evidence="1">Leaf</tissue>
    </source>
</reference>
<protein>
    <submittedName>
        <fullName evidence="1">U2 snRNP auxiliary factor large subunit</fullName>
    </submittedName>
</protein>
<proteinExistence type="predicted"/>
<accession>A0ACC1YHA9</accession>
<dbReference type="EMBL" id="CM051396">
    <property type="protein sequence ID" value="KAJ4722769.1"/>
    <property type="molecule type" value="Genomic_DNA"/>
</dbReference>
<name>A0ACC1YHA9_MELAZ</name>
<gene>
    <name evidence="1" type="ORF">OWV82_006216</name>
</gene>
<organism evidence="1 2">
    <name type="scientific">Melia azedarach</name>
    <name type="common">Chinaberry tree</name>
    <dbReference type="NCBI Taxonomy" id="155640"/>
    <lineage>
        <taxon>Eukaryota</taxon>
        <taxon>Viridiplantae</taxon>
        <taxon>Streptophyta</taxon>
        <taxon>Embryophyta</taxon>
        <taxon>Tracheophyta</taxon>
        <taxon>Spermatophyta</taxon>
        <taxon>Magnoliopsida</taxon>
        <taxon>eudicotyledons</taxon>
        <taxon>Gunneridae</taxon>
        <taxon>Pentapetalae</taxon>
        <taxon>rosids</taxon>
        <taxon>malvids</taxon>
        <taxon>Sapindales</taxon>
        <taxon>Meliaceae</taxon>
        <taxon>Melia</taxon>
    </lineage>
</organism>
<dbReference type="Proteomes" id="UP001164539">
    <property type="component" value="Chromosome 3"/>
</dbReference>
<sequence>MGRSGQNKEKHRKSAELAVDNSIEGTAARTRPLSFDEIVTRRKNKNLSENVEEEVTDIGNMPKDDTIEIVYGRHHRNKKDSAQGVDMHMSEEFVNVGSRRKEDKSPKKDADSSRRKDRDSHELKTKIQDDNLAKTRHKEILRSEIRLKDGSLGREKYRGSRGSETKLKAEIAKEMSSKAKGKADKLISDHGKIYGQSIDDSKDESKKKHSRTVKDKHPDKSGEKSGRETKRKHRNGDDEKKRDKSAAKKVDLGKGRELELEVSDRKESPKSRYGESRLKRRRSRSREHEDRNRRSISPSPMAQKRTSYYGHEHEHEEPSHPSKGKSGRQHSDIDRNRVTSNGLSGHYRRHGGSTSGLGGYSPRRRRTEAAVKTPSPVNCSPEKKSAKWDVAPTETSSVPSNAQTSNLAASSNALDVLTQATQPMRRLYVENLPASASEKAVMDFLNNFLLSSGVNLIHGSLPCISCVIQREKGQALLEFLTPEDASAALSCDGRTFSGSILKFRRPKDFVEVASDEAEKLVASIDSISDIVKDSPHKIFIGGISKTLSSKMVMEIASVFGHLKAYRFEVNENLGEPCAFLEYVDQSLTLKACAGLNGMKVGGQVLTAVQAVPNGSTLENSGNSPFYGIPVHALPLLKKPTQVLKLKNVFNPEALSSLSDPEVEEVLEDARLECARFGTVKSVNYVKYGDNHASTTESCEAHKIAASAGDGQQSIGDRTNEKRESLEEVTDHQSVGGNGLDFPSEAKEAEEIGKGNNISDNKPAGDTMGDEPCQLGKVDYNMDVEDLARDSKWETFSLEIPKQSDALKDDLCCHDDRVASDIQNNEMSAENKLSAEEFNLEEVNRNSQETSAGQDGEVETQPDAIDNGNNDKKNQNLSQIFEPGCVFVEYRRTEASCTAAHCLHGRLFDDRIVTVEYVPLDVYRARFPK</sequence>